<dbReference type="Proteomes" id="UP000051749">
    <property type="component" value="Unassembled WGS sequence"/>
</dbReference>
<dbReference type="SMART" id="SM00052">
    <property type="entry name" value="EAL"/>
    <property type="match status" value="1"/>
</dbReference>
<gene>
    <name evidence="2" type="ORF">IV87_GL000330</name>
</gene>
<name>A0A0R2JZA9_9LACO</name>
<reference evidence="2 3" key="1">
    <citation type="journal article" date="2015" name="Genome Announc.">
        <title>Expanding the biotechnology potential of lactobacilli through comparative genomics of 213 strains and associated genera.</title>
        <authorList>
            <person name="Sun Z."/>
            <person name="Harris H.M."/>
            <person name="McCann A."/>
            <person name="Guo C."/>
            <person name="Argimon S."/>
            <person name="Zhang W."/>
            <person name="Yang X."/>
            <person name="Jeffery I.B."/>
            <person name="Cooney J.C."/>
            <person name="Kagawa T.F."/>
            <person name="Liu W."/>
            <person name="Song Y."/>
            <person name="Salvetti E."/>
            <person name="Wrobel A."/>
            <person name="Rasinkangas P."/>
            <person name="Parkhill J."/>
            <person name="Rea M.C."/>
            <person name="O'Sullivan O."/>
            <person name="Ritari J."/>
            <person name="Douillard F.P."/>
            <person name="Paul Ross R."/>
            <person name="Yang R."/>
            <person name="Briner A.E."/>
            <person name="Felis G.E."/>
            <person name="de Vos W.M."/>
            <person name="Barrangou R."/>
            <person name="Klaenhammer T.R."/>
            <person name="Caufield P.W."/>
            <person name="Cui Y."/>
            <person name="Zhang H."/>
            <person name="O'Toole P.W."/>
        </authorList>
    </citation>
    <scope>NUCLEOTIDE SEQUENCE [LARGE SCALE GENOMIC DNA]</scope>
    <source>
        <strain evidence="2 3">DSM 22301</strain>
    </source>
</reference>
<dbReference type="Gene3D" id="3.20.20.450">
    <property type="entry name" value="EAL domain"/>
    <property type="match status" value="1"/>
</dbReference>
<evidence type="ECO:0000313" key="2">
    <source>
        <dbReference type="EMBL" id="KRN82395.1"/>
    </source>
</evidence>
<accession>A0A0R2JZA9</accession>
<dbReference type="InterPro" id="IPR035919">
    <property type="entry name" value="EAL_sf"/>
</dbReference>
<feature type="domain" description="EAL" evidence="1">
    <location>
        <begin position="12"/>
        <end position="259"/>
    </location>
</feature>
<dbReference type="SUPFAM" id="SSF141868">
    <property type="entry name" value="EAL domain-like"/>
    <property type="match status" value="1"/>
</dbReference>
<dbReference type="InterPro" id="IPR001633">
    <property type="entry name" value="EAL_dom"/>
</dbReference>
<proteinExistence type="predicted"/>
<comment type="caution">
    <text evidence="2">The sequence shown here is derived from an EMBL/GenBank/DDBJ whole genome shotgun (WGS) entry which is preliminary data.</text>
</comment>
<evidence type="ECO:0000313" key="3">
    <source>
        <dbReference type="Proteomes" id="UP000051749"/>
    </source>
</evidence>
<organism evidence="2 3">
    <name type="scientific">Pediococcus ethanolidurans</name>
    <dbReference type="NCBI Taxonomy" id="319653"/>
    <lineage>
        <taxon>Bacteria</taxon>
        <taxon>Bacillati</taxon>
        <taxon>Bacillota</taxon>
        <taxon>Bacilli</taxon>
        <taxon>Lactobacillales</taxon>
        <taxon>Lactobacillaceae</taxon>
        <taxon>Pediococcus</taxon>
    </lineage>
</organism>
<dbReference type="PROSITE" id="PS50883">
    <property type="entry name" value="EAL"/>
    <property type="match status" value="1"/>
</dbReference>
<sequence>MLRIEHDPYLRETSMSLFIYHTLFMEDICLMIRFWGQPRYSREPLKPIGYELFLRENLNGLWRVPNDFSRFTPCQITNLLKKTAPQLSQGMQRVSINLDIDQFIDSRFYRAFFAVKTQLPYLRISIELTEHSSSQIISDEQLVLAAKHFADANLHVILDDVGSGDNQINRVELLDPYVTEYKFAVQNFRPYESLNDIMPNLLFWHQLAAKHQKLFTIEGVESKKDLLILSHCRVDMLQGYDLGKPVYLPTQDDAVVVNADRCV</sequence>
<evidence type="ECO:0000259" key="1">
    <source>
        <dbReference type="PROSITE" id="PS50883"/>
    </source>
</evidence>
<dbReference type="Pfam" id="PF00563">
    <property type="entry name" value="EAL"/>
    <property type="match status" value="1"/>
</dbReference>
<dbReference type="EMBL" id="JQBY01000011">
    <property type="protein sequence ID" value="KRN82395.1"/>
    <property type="molecule type" value="Genomic_DNA"/>
</dbReference>
<dbReference type="AlphaFoldDB" id="A0A0R2JZA9"/>
<dbReference type="PATRIC" id="fig|319653.3.peg.338"/>
<dbReference type="STRING" id="319653.SAMN04487973_1101"/>
<protein>
    <submittedName>
        <fullName evidence="2">C-di-GMP-specific phosphodiesterase</fullName>
    </submittedName>
</protein>